<organism evidence="3 4">
    <name type="scientific">Halobium palmae</name>
    <dbReference type="NCBI Taxonomy" id="1776492"/>
    <lineage>
        <taxon>Archaea</taxon>
        <taxon>Methanobacteriati</taxon>
        <taxon>Methanobacteriota</taxon>
        <taxon>Stenosarchaea group</taxon>
        <taxon>Halobacteria</taxon>
        <taxon>Halobacteriales</taxon>
        <taxon>Haloferacaceae</taxon>
        <taxon>Halobium</taxon>
    </lineage>
</organism>
<feature type="non-terminal residue" evidence="3">
    <location>
        <position position="85"/>
    </location>
</feature>
<dbReference type="EMBL" id="JBHSWU010001231">
    <property type="protein sequence ID" value="MFC6726579.1"/>
    <property type="molecule type" value="Genomic_DNA"/>
</dbReference>
<evidence type="ECO:0000313" key="4">
    <source>
        <dbReference type="Proteomes" id="UP001596328"/>
    </source>
</evidence>
<dbReference type="PANTHER" id="PTHR46594:SF4">
    <property type="entry name" value="P-TYPE CATION-TRANSPORTING ATPASE"/>
    <property type="match status" value="1"/>
</dbReference>
<evidence type="ECO:0000259" key="2">
    <source>
        <dbReference type="PROSITE" id="PS50846"/>
    </source>
</evidence>
<comment type="caution">
    <text evidence="3">The sequence shown here is derived from an EMBL/GenBank/DDBJ whole genome shotgun (WGS) entry which is preliminary data.</text>
</comment>
<keyword evidence="1" id="KW-0479">Metal-binding</keyword>
<dbReference type="SUPFAM" id="SSF55008">
    <property type="entry name" value="HMA, heavy metal-associated domain"/>
    <property type="match status" value="2"/>
</dbReference>
<keyword evidence="4" id="KW-1185">Reference proteome</keyword>
<dbReference type="InterPro" id="IPR006121">
    <property type="entry name" value="HMA_dom"/>
</dbReference>
<dbReference type="PROSITE" id="PS50846">
    <property type="entry name" value="HMA_2"/>
    <property type="match status" value="2"/>
</dbReference>
<sequence length="85" mass="8713">MSCANCSSTITEAVKKLDGVGEVNVNFATDEGTVEYDPDRASPAELYGAIEDAGYEPVAETVTVGITDMTCANCSSTVEGAVGDV</sequence>
<evidence type="ECO:0000313" key="3">
    <source>
        <dbReference type="EMBL" id="MFC6726579.1"/>
    </source>
</evidence>
<feature type="domain" description="HMA" evidence="2">
    <location>
        <begin position="1"/>
        <end position="58"/>
    </location>
</feature>
<dbReference type="InterPro" id="IPR001802">
    <property type="entry name" value="MerP/CopZ"/>
</dbReference>
<dbReference type="InterPro" id="IPR036163">
    <property type="entry name" value="HMA_dom_sf"/>
</dbReference>
<protein>
    <submittedName>
        <fullName evidence="3">Heavy-metal-associated domain-containing protein</fullName>
    </submittedName>
</protein>
<dbReference type="GO" id="GO:0046872">
    <property type="term" value="F:metal ion binding"/>
    <property type="evidence" value="ECO:0007669"/>
    <property type="project" value="UniProtKB-KW"/>
</dbReference>
<evidence type="ECO:0000256" key="1">
    <source>
        <dbReference type="ARBA" id="ARBA00022723"/>
    </source>
</evidence>
<gene>
    <name evidence="3" type="ORF">ACFQE1_19860</name>
</gene>
<name>A0ABD5S4M2_9EURY</name>
<reference evidence="3 4" key="1">
    <citation type="journal article" date="2019" name="Int. J. Syst. Evol. Microbiol.">
        <title>The Global Catalogue of Microorganisms (GCM) 10K type strain sequencing project: providing services to taxonomists for standard genome sequencing and annotation.</title>
        <authorList>
            <consortium name="The Broad Institute Genomics Platform"/>
            <consortium name="The Broad Institute Genome Sequencing Center for Infectious Disease"/>
            <person name="Wu L."/>
            <person name="Ma J."/>
        </authorList>
    </citation>
    <scope>NUCLEOTIDE SEQUENCE [LARGE SCALE GENOMIC DNA]</scope>
    <source>
        <strain evidence="3 4">NBRC 111368</strain>
    </source>
</reference>
<dbReference type="AlphaFoldDB" id="A0ABD5S4M2"/>
<dbReference type="Gene3D" id="3.30.70.100">
    <property type="match status" value="1"/>
</dbReference>
<dbReference type="PANTHER" id="PTHR46594">
    <property type="entry name" value="P-TYPE CATION-TRANSPORTING ATPASE"/>
    <property type="match status" value="1"/>
</dbReference>
<accession>A0ABD5S4M2</accession>
<proteinExistence type="predicted"/>
<dbReference type="PRINTS" id="PR00946">
    <property type="entry name" value="HGSCAVENGER"/>
</dbReference>
<dbReference type="Pfam" id="PF00403">
    <property type="entry name" value="HMA"/>
    <property type="match status" value="1"/>
</dbReference>
<feature type="domain" description="HMA" evidence="2">
    <location>
        <begin position="60"/>
        <end position="85"/>
    </location>
</feature>
<dbReference type="CDD" id="cd00371">
    <property type="entry name" value="HMA"/>
    <property type="match status" value="1"/>
</dbReference>
<dbReference type="Proteomes" id="UP001596328">
    <property type="component" value="Unassembled WGS sequence"/>
</dbReference>
<dbReference type="FunFam" id="3.30.70.100:FF:000005">
    <property type="entry name" value="Copper-exporting P-type ATPase A"/>
    <property type="match status" value="1"/>
</dbReference>